<dbReference type="Proteomes" id="UP000053611">
    <property type="component" value="Unassembled WGS sequence"/>
</dbReference>
<dbReference type="PANTHER" id="PTHR38402:SF1">
    <property type="entry name" value="MITOCHONDRIAL OUTER MEMBRANE PROTEIN OM14"/>
    <property type="match status" value="1"/>
</dbReference>
<dbReference type="AlphaFoldDB" id="A0A0J1BA65"/>
<evidence type="ECO:0000313" key="3">
    <source>
        <dbReference type="EMBL" id="KLT44794.1"/>
    </source>
</evidence>
<dbReference type="GO" id="GO:0006626">
    <property type="term" value="P:protein targeting to mitochondrion"/>
    <property type="evidence" value="ECO:0007669"/>
    <property type="project" value="TreeGrafter"/>
</dbReference>
<reference evidence="3 4" key="1">
    <citation type="submission" date="2015-03" db="EMBL/GenBank/DDBJ databases">
        <title>Genomics and transcriptomics of the oil-accumulating basidiomycete yeast T. oleaginosus allow insights into substrate utilization and the diverse evolutionary trajectories of mating systems in fungi.</title>
        <authorList>
            <consortium name="DOE Joint Genome Institute"/>
            <person name="Kourist R."/>
            <person name="Kracht O."/>
            <person name="Bracharz F."/>
            <person name="Lipzen A."/>
            <person name="Nolan M."/>
            <person name="Ohm R."/>
            <person name="Grigoriev I."/>
            <person name="Sun S."/>
            <person name="Heitman J."/>
            <person name="Bruck T."/>
            <person name="Nowrousian M."/>
        </authorList>
    </citation>
    <scope>NUCLEOTIDE SEQUENCE [LARGE SCALE GENOMIC DNA]</scope>
    <source>
        <strain evidence="3 4">IBC0246</strain>
    </source>
</reference>
<dbReference type="GO" id="GO:0005741">
    <property type="term" value="C:mitochondrial outer membrane"/>
    <property type="evidence" value="ECO:0007669"/>
    <property type="project" value="InterPro"/>
</dbReference>
<dbReference type="RefSeq" id="XP_018281285.1">
    <property type="nucleotide sequence ID" value="XM_018426414.1"/>
</dbReference>
<name>A0A0J1BA65_9TREE</name>
<evidence type="ECO:0000256" key="2">
    <source>
        <dbReference type="SAM" id="Phobius"/>
    </source>
</evidence>
<keyword evidence="4" id="KW-1185">Reference proteome</keyword>
<evidence type="ECO:0008006" key="5">
    <source>
        <dbReference type="Google" id="ProtNLM"/>
    </source>
</evidence>
<dbReference type="GeneID" id="28987017"/>
<gene>
    <name evidence="3" type="ORF">CC85DRAFT_326078</name>
</gene>
<evidence type="ECO:0000256" key="1">
    <source>
        <dbReference type="SAM" id="MobiDB-lite"/>
    </source>
</evidence>
<organism evidence="3 4">
    <name type="scientific">Cutaneotrichosporon oleaginosum</name>
    <dbReference type="NCBI Taxonomy" id="879819"/>
    <lineage>
        <taxon>Eukaryota</taxon>
        <taxon>Fungi</taxon>
        <taxon>Dikarya</taxon>
        <taxon>Basidiomycota</taxon>
        <taxon>Agaricomycotina</taxon>
        <taxon>Tremellomycetes</taxon>
        <taxon>Trichosporonales</taxon>
        <taxon>Trichosporonaceae</taxon>
        <taxon>Cutaneotrichosporon</taxon>
    </lineage>
</organism>
<proteinExistence type="predicted"/>
<dbReference type="EMBL" id="KQ087184">
    <property type="protein sequence ID" value="KLT44794.1"/>
    <property type="molecule type" value="Genomic_DNA"/>
</dbReference>
<feature type="transmembrane region" description="Helical" evidence="2">
    <location>
        <begin position="120"/>
        <end position="140"/>
    </location>
</feature>
<sequence>MSYAEVTKDNIPPGEMPEPSQELRDGPPTPEDPAPHLTSDAKDDWEQAKASAEKDWEETKGKLEDTANEAGKKINRAADSAEKKARELKKRAKAELDEAETAAAALWAKTKDVVLRPGTLGGLMGIVNVGLLGSMGYWAYENRNLPWDRRNVTAAVAGTLALFGVEGFLADSYLDTPEGRAEAERAKREGSRLYLQAKEVILRPNVFGGLAGILNVGVLTAVGYYAWRDWRKPWDHQVVAGVTAGLLALSGLEGYIGSQYVEKELPKH</sequence>
<keyword evidence="2" id="KW-0812">Transmembrane</keyword>
<dbReference type="GO" id="GO:1990593">
    <property type="term" value="F:nascent polypeptide-associated complex binding"/>
    <property type="evidence" value="ECO:0007669"/>
    <property type="project" value="InterPro"/>
</dbReference>
<keyword evidence="2" id="KW-0472">Membrane</keyword>
<feature type="compositionally biased region" description="Basic and acidic residues" evidence="1">
    <location>
        <begin position="39"/>
        <end position="65"/>
    </location>
</feature>
<dbReference type="STRING" id="879819.A0A0J1BA65"/>
<keyword evidence="2" id="KW-1133">Transmembrane helix</keyword>
<dbReference type="PANTHER" id="PTHR38402">
    <property type="entry name" value="MITOCHONDRIAL OUTER MEMBRANE PROTEIN OM14"/>
    <property type="match status" value="1"/>
</dbReference>
<evidence type="ECO:0000313" key="4">
    <source>
        <dbReference type="Proteomes" id="UP000053611"/>
    </source>
</evidence>
<feature type="transmembrane region" description="Helical" evidence="2">
    <location>
        <begin position="206"/>
        <end position="226"/>
    </location>
</feature>
<accession>A0A0J1BA65</accession>
<protein>
    <recommendedName>
        <fullName evidence="5">Mitochondrial outer membrane protein OM14 C-terminal domain-containing protein</fullName>
    </recommendedName>
</protein>
<feature type="transmembrane region" description="Helical" evidence="2">
    <location>
        <begin position="238"/>
        <end position="256"/>
    </location>
</feature>
<dbReference type="InterPro" id="IPR039454">
    <property type="entry name" value="OM14"/>
</dbReference>
<dbReference type="OrthoDB" id="2553651at2759"/>
<feature type="region of interest" description="Disordered" evidence="1">
    <location>
        <begin position="1"/>
        <end position="73"/>
    </location>
</feature>